<accession>A0AAE1L3Y6</accession>
<name>A0AAE1L3Y6_PETCI</name>
<evidence type="ECO:0000313" key="1">
    <source>
        <dbReference type="EMBL" id="KAK3895764.1"/>
    </source>
</evidence>
<reference evidence="1" key="1">
    <citation type="submission" date="2023-10" db="EMBL/GenBank/DDBJ databases">
        <title>Genome assemblies of two species of porcelain crab, Petrolisthes cinctipes and Petrolisthes manimaculis (Anomura: Porcellanidae).</title>
        <authorList>
            <person name="Angst P."/>
        </authorList>
    </citation>
    <scope>NUCLEOTIDE SEQUENCE</scope>
    <source>
        <strain evidence="1">PB745_01</strain>
        <tissue evidence="1">Gill</tissue>
    </source>
</reference>
<proteinExistence type="predicted"/>
<evidence type="ECO:0000313" key="2">
    <source>
        <dbReference type="Proteomes" id="UP001286313"/>
    </source>
</evidence>
<organism evidence="1 2">
    <name type="scientific">Petrolisthes cinctipes</name>
    <name type="common">Flat porcelain crab</name>
    <dbReference type="NCBI Taxonomy" id="88211"/>
    <lineage>
        <taxon>Eukaryota</taxon>
        <taxon>Metazoa</taxon>
        <taxon>Ecdysozoa</taxon>
        <taxon>Arthropoda</taxon>
        <taxon>Crustacea</taxon>
        <taxon>Multicrustacea</taxon>
        <taxon>Malacostraca</taxon>
        <taxon>Eumalacostraca</taxon>
        <taxon>Eucarida</taxon>
        <taxon>Decapoda</taxon>
        <taxon>Pleocyemata</taxon>
        <taxon>Anomura</taxon>
        <taxon>Galatheoidea</taxon>
        <taxon>Porcellanidae</taxon>
        <taxon>Petrolisthes</taxon>
    </lineage>
</organism>
<keyword evidence="2" id="KW-1185">Reference proteome</keyword>
<sequence length="128" mass="14311">MRNIWDCTWARLLVGRGGGGRRRCCSPDHPRLSRVGGHPGGHRLQVEAAVDGCLEVLERPEQGTEQVAVVGKDRVSFIIHKRDLMVEPLTQVLPYVLREDYIRRPPPAFLGLFGLGHYLFSNRGLLGS</sequence>
<dbReference type="AlphaFoldDB" id="A0AAE1L3Y6"/>
<protein>
    <submittedName>
        <fullName evidence="1">Uncharacterized protein</fullName>
    </submittedName>
</protein>
<dbReference type="EMBL" id="JAWQEG010000033">
    <property type="protein sequence ID" value="KAK3895764.1"/>
    <property type="molecule type" value="Genomic_DNA"/>
</dbReference>
<comment type="caution">
    <text evidence="1">The sequence shown here is derived from an EMBL/GenBank/DDBJ whole genome shotgun (WGS) entry which is preliminary data.</text>
</comment>
<gene>
    <name evidence="1" type="ORF">Pcinc_000687</name>
</gene>
<dbReference type="Proteomes" id="UP001286313">
    <property type="component" value="Unassembled WGS sequence"/>
</dbReference>